<accession>A0A382NPH9</accession>
<dbReference type="InterPro" id="IPR011009">
    <property type="entry name" value="Kinase-like_dom_sf"/>
</dbReference>
<evidence type="ECO:0000313" key="2">
    <source>
        <dbReference type="EMBL" id="SVC63006.1"/>
    </source>
</evidence>
<dbReference type="Pfam" id="PF01636">
    <property type="entry name" value="APH"/>
    <property type="match status" value="1"/>
</dbReference>
<organism evidence="2">
    <name type="scientific">marine metagenome</name>
    <dbReference type="NCBI Taxonomy" id="408172"/>
    <lineage>
        <taxon>unclassified sequences</taxon>
        <taxon>metagenomes</taxon>
        <taxon>ecological metagenomes</taxon>
    </lineage>
</organism>
<feature type="non-terminal residue" evidence="2">
    <location>
        <position position="179"/>
    </location>
</feature>
<dbReference type="InterPro" id="IPR002575">
    <property type="entry name" value="Aminoglycoside_PTrfase"/>
</dbReference>
<dbReference type="AlphaFoldDB" id="A0A382NPH9"/>
<protein>
    <recommendedName>
        <fullName evidence="1">Aminoglycoside phosphotransferase domain-containing protein</fullName>
    </recommendedName>
</protein>
<reference evidence="2" key="1">
    <citation type="submission" date="2018-05" db="EMBL/GenBank/DDBJ databases">
        <authorList>
            <person name="Lanie J.A."/>
            <person name="Ng W.-L."/>
            <person name="Kazmierczak K.M."/>
            <person name="Andrzejewski T.M."/>
            <person name="Davidsen T.M."/>
            <person name="Wayne K.J."/>
            <person name="Tettelin H."/>
            <person name="Glass J.I."/>
            <person name="Rusch D."/>
            <person name="Podicherti R."/>
            <person name="Tsui H.-C.T."/>
            <person name="Winkler M.E."/>
        </authorList>
    </citation>
    <scope>NUCLEOTIDE SEQUENCE</scope>
</reference>
<feature type="domain" description="Aminoglycoside phosphotransferase" evidence="1">
    <location>
        <begin position="4"/>
        <end position="179"/>
    </location>
</feature>
<sequence length="179" mass="20592">MDSPPPYEDTRKFVAIANHLRSIGLTAPTIFEEDHENGFLLLEDFGNSKFSEMLKTAGNRREQDLYREAVTLLCALQHFPPPSWLPRYTTEILLQEANLFVDWYWPEIKSTPISVAERNSYHAAWEGVLATTQTENNVLILRDFHVDNLMWLPERVGIRRVGLLDFQDALSGSPVYDLV</sequence>
<dbReference type="EMBL" id="UINC01101852">
    <property type="protein sequence ID" value="SVC63006.1"/>
    <property type="molecule type" value="Genomic_DNA"/>
</dbReference>
<dbReference type="Gene3D" id="3.30.200.20">
    <property type="entry name" value="Phosphorylase Kinase, domain 1"/>
    <property type="match status" value="1"/>
</dbReference>
<name>A0A382NPH9_9ZZZZ</name>
<proteinExistence type="predicted"/>
<gene>
    <name evidence="2" type="ORF">METZ01_LOCUS315860</name>
</gene>
<dbReference type="Gene3D" id="3.90.1200.10">
    <property type="match status" value="1"/>
</dbReference>
<dbReference type="SUPFAM" id="SSF56112">
    <property type="entry name" value="Protein kinase-like (PK-like)"/>
    <property type="match status" value="1"/>
</dbReference>
<evidence type="ECO:0000259" key="1">
    <source>
        <dbReference type="Pfam" id="PF01636"/>
    </source>
</evidence>